<dbReference type="CDD" id="cd07103">
    <property type="entry name" value="ALDH_F5_SSADH_GabD"/>
    <property type="match status" value="1"/>
</dbReference>
<feature type="active site" evidence="7">
    <location>
        <position position="242"/>
    </location>
</feature>
<evidence type="ECO:0000256" key="4">
    <source>
        <dbReference type="ARBA" id="ARBA00050387"/>
    </source>
</evidence>
<accession>A0A8H6R837</accession>
<dbReference type="InterPro" id="IPR050740">
    <property type="entry name" value="Aldehyde_DH_Superfamily"/>
</dbReference>
<comment type="caution">
    <text evidence="10">The sequence shown here is derived from an EMBL/GenBank/DDBJ whole genome shotgun (WGS) entry which is preliminary data.</text>
</comment>
<dbReference type="Gene3D" id="3.40.605.10">
    <property type="entry name" value="Aldehyde Dehydrogenase, Chain A, domain 1"/>
    <property type="match status" value="1"/>
</dbReference>
<evidence type="ECO:0000256" key="7">
    <source>
        <dbReference type="PROSITE-ProRule" id="PRU10007"/>
    </source>
</evidence>
<comment type="similarity">
    <text evidence="2 8">Belongs to the aldehyde dehydrogenase family.</text>
</comment>
<evidence type="ECO:0000256" key="5">
    <source>
        <dbReference type="ARBA" id="ARBA00052698"/>
    </source>
</evidence>
<dbReference type="PANTHER" id="PTHR43353:SF11">
    <property type="entry name" value="SUCCINATE SEMIALDEHYDE DEHYDROGENASE (EUROFUNG)"/>
    <property type="match status" value="1"/>
</dbReference>
<dbReference type="FunFam" id="3.40.605.10:FF:000005">
    <property type="entry name" value="Succinate-semialdehyde dehydrogenase I"/>
    <property type="match status" value="1"/>
</dbReference>
<sequence>MEIGKAQVQEKFSMSMTRKLDIHVTPDPATDERIGTCPESVAADAEEAINAAAAAFPSWRSWTGRQRSRLLRRWYDSVIENAEDLATLISWENGKAKVDADGEVLFAASFLEWFSEEAGRVYGDVVPHSQPGFRVSVLKKPVGVCGLICPKLGPALAAGCAVVIKTAGETPFSANAIAALGERAGVPRGVVNIVCALDNTPEIGQVLCTSPTVRKISFTGSTRVGRLLMRQSSDTIKKLSLELGGNAPVLVFDDADLKLAVKGLIASKFKVSGQTCVCANRVFVQEGIHDAFVRALTAAVRSFKLGNASDSSVTHGPLIHDVAARRVSDVVQDAVKHGANIAIGGRARPDLGKAFFEPTVLTDVTSDMRLFREEIFGPIAPIFRFTTEEEAVDAANDCDVGLASYVYTQDVGRAARVSEMLQFGMVAVNTGVMSDAAAPFGGIKQSDIGREGSKYGIGDYLQAKTVVTGNINVVHRAHI</sequence>
<dbReference type="GO" id="GO:0005737">
    <property type="term" value="C:cytoplasm"/>
    <property type="evidence" value="ECO:0007669"/>
    <property type="project" value="TreeGrafter"/>
</dbReference>
<name>A0A8H6R837_9PEZI</name>
<dbReference type="InterPro" id="IPR016161">
    <property type="entry name" value="Ald_DH/histidinol_DH"/>
</dbReference>
<gene>
    <name evidence="10" type="ORF">HII31_13516</name>
</gene>
<keyword evidence="3 8" id="KW-0560">Oxidoreductase</keyword>
<dbReference type="FunFam" id="3.40.309.10:FF:000004">
    <property type="entry name" value="Succinate-semialdehyde dehydrogenase I"/>
    <property type="match status" value="1"/>
</dbReference>
<protein>
    <recommendedName>
        <fullName evidence="6">succinate-semialdehyde dehydrogenase [NAD(P)(+)]</fullName>
        <ecNumber evidence="6">1.2.1.16</ecNumber>
    </recommendedName>
</protein>
<dbReference type="AlphaFoldDB" id="A0A8H6R837"/>
<dbReference type="OrthoDB" id="310895at2759"/>
<dbReference type="GO" id="GO:0009450">
    <property type="term" value="P:gamma-aminobutyric acid catabolic process"/>
    <property type="evidence" value="ECO:0007669"/>
    <property type="project" value="TreeGrafter"/>
</dbReference>
<dbReference type="InterPro" id="IPR016163">
    <property type="entry name" value="Ald_DH_C"/>
</dbReference>
<evidence type="ECO:0000256" key="1">
    <source>
        <dbReference type="ARBA" id="ARBA00005176"/>
    </source>
</evidence>
<comment type="catalytic activity">
    <reaction evidence="5">
        <text>succinate semialdehyde + NAD(+) + H2O = succinate + NADH + 2 H(+)</text>
        <dbReference type="Rhea" id="RHEA:13217"/>
        <dbReference type="ChEBI" id="CHEBI:15377"/>
        <dbReference type="ChEBI" id="CHEBI:15378"/>
        <dbReference type="ChEBI" id="CHEBI:30031"/>
        <dbReference type="ChEBI" id="CHEBI:57540"/>
        <dbReference type="ChEBI" id="CHEBI:57706"/>
        <dbReference type="ChEBI" id="CHEBI:57945"/>
        <dbReference type="EC" id="1.2.1.16"/>
    </reaction>
</comment>
<dbReference type="SUPFAM" id="SSF53720">
    <property type="entry name" value="ALDH-like"/>
    <property type="match status" value="1"/>
</dbReference>
<reference evidence="10" key="1">
    <citation type="submission" date="2020-04" db="EMBL/GenBank/DDBJ databases">
        <title>Draft genome resource of the tomato pathogen Pseudocercospora fuligena.</title>
        <authorList>
            <person name="Zaccaron A."/>
        </authorList>
    </citation>
    <scope>NUCLEOTIDE SEQUENCE</scope>
    <source>
        <strain evidence="10">PF001</strain>
    </source>
</reference>
<evidence type="ECO:0000313" key="10">
    <source>
        <dbReference type="EMBL" id="KAF7185241.1"/>
    </source>
</evidence>
<dbReference type="PROSITE" id="PS00687">
    <property type="entry name" value="ALDEHYDE_DEHYDR_GLU"/>
    <property type="match status" value="1"/>
</dbReference>
<evidence type="ECO:0000256" key="3">
    <source>
        <dbReference type="ARBA" id="ARBA00023002"/>
    </source>
</evidence>
<organism evidence="10 11">
    <name type="scientific">Pseudocercospora fuligena</name>
    <dbReference type="NCBI Taxonomy" id="685502"/>
    <lineage>
        <taxon>Eukaryota</taxon>
        <taxon>Fungi</taxon>
        <taxon>Dikarya</taxon>
        <taxon>Ascomycota</taxon>
        <taxon>Pezizomycotina</taxon>
        <taxon>Dothideomycetes</taxon>
        <taxon>Dothideomycetidae</taxon>
        <taxon>Mycosphaerellales</taxon>
        <taxon>Mycosphaerellaceae</taxon>
        <taxon>Pseudocercospora</taxon>
    </lineage>
</organism>
<comment type="pathway">
    <text evidence="1">Amino-acid degradation; 4-aminobutanoate degradation.</text>
</comment>
<evidence type="ECO:0000256" key="6">
    <source>
        <dbReference type="ARBA" id="ARBA00067047"/>
    </source>
</evidence>
<evidence type="ECO:0000256" key="2">
    <source>
        <dbReference type="ARBA" id="ARBA00009986"/>
    </source>
</evidence>
<dbReference type="EC" id="1.2.1.16" evidence="6"/>
<dbReference type="EMBL" id="JABCIY010000342">
    <property type="protein sequence ID" value="KAF7185241.1"/>
    <property type="molecule type" value="Genomic_DNA"/>
</dbReference>
<proteinExistence type="inferred from homology"/>
<dbReference type="InterPro" id="IPR015590">
    <property type="entry name" value="Aldehyde_DH_dom"/>
</dbReference>
<comment type="catalytic activity">
    <reaction evidence="4">
        <text>succinate semialdehyde + NADP(+) + H2O = succinate + NADPH + 2 H(+)</text>
        <dbReference type="Rhea" id="RHEA:13213"/>
        <dbReference type="ChEBI" id="CHEBI:15377"/>
        <dbReference type="ChEBI" id="CHEBI:15378"/>
        <dbReference type="ChEBI" id="CHEBI:30031"/>
        <dbReference type="ChEBI" id="CHEBI:57706"/>
        <dbReference type="ChEBI" id="CHEBI:57783"/>
        <dbReference type="ChEBI" id="CHEBI:58349"/>
        <dbReference type="EC" id="1.2.1.16"/>
    </reaction>
</comment>
<dbReference type="PANTHER" id="PTHR43353">
    <property type="entry name" value="SUCCINATE-SEMIALDEHYDE DEHYDROGENASE, MITOCHONDRIAL"/>
    <property type="match status" value="1"/>
</dbReference>
<evidence type="ECO:0000259" key="9">
    <source>
        <dbReference type="Pfam" id="PF00171"/>
    </source>
</evidence>
<dbReference type="Proteomes" id="UP000660729">
    <property type="component" value="Unassembled WGS sequence"/>
</dbReference>
<dbReference type="InterPro" id="IPR029510">
    <property type="entry name" value="Ald_DH_CS_GLU"/>
</dbReference>
<dbReference type="Gene3D" id="3.40.309.10">
    <property type="entry name" value="Aldehyde Dehydrogenase, Chain A, domain 2"/>
    <property type="match status" value="1"/>
</dbReference>
<keyword evidence="11" id="KW-1185">Reference proteome</keyword>
<evidence type="ECO:0000256" key="8">
    <source>
        <dbReference type="RuleBase" id="RU003345"/>
    </source>
</evidence>
<evidence type="ECO:0000313" key="11">
    <source>
        <dbReference type="Proteomes" id="UP000660729"/>
    </source>
</evidence>
<dbReference type="Pfam" id="PF00171">
    <property type="entry name" value="Aldedh"/>
    <property type="match status" value="1"/>
</dbReference>
<feature type="domain" description="Aldehyde dehydrogenase" evidence="9">
    <location>
        <begin position="27"/>
        <end position="466"/>
    </location>
</feature>
<dbReference type="GO" id="GO:0004777">
    <property type="term" value="F:succinate-semialdehyde dehydrogenase (NAD+) activity"/>
    <property type="evidence" value="ECO:0007669"/>
    <property type="project" value="TreeGrafter"/>
</dbReference>
<dbReference type="InterPro" id="IPR016162">
    <property type="entry name" value="Ald_DH_N"/>
</dbReference>